<reference evidence="4 5" key="1">
    <citation type="submission" date="2016-10" db="EMBL/GenBank/DDBJ databases">
        <authorList>
            <person name="de Groot N.N."/>
        </authorList>
    </citation>
    <scope>NUCLEOTIDE SEQUENCE [LARGE SCALE GENOMIC DNA]</scope>
    <source>
        <strain evidence="4 5">DSM 17073</strain>
    </source>
</reference>
<evidence type="ECO:0000313" key="6">
    <source>
        <dbReference type="Proteomes" id="UP000321547"/>
    </source>
</evidence>
<evidence type="ECO:0000259" key="1">
    <source>
        <dbReference type="Pfam" id="PF14341"/>
    </source>
</evidence>
<dbReference type="EMBL" id="FOXC01000001">
    <property type="protein sequence ID" value="SFO91011.1"/>
    <property type="molecule type" value="Genomic_DNA"/>
</dbReference>
<keyword evidence="6" id="KW-1185">Reference proteome</keyword>
<dbReference type="Pfam" id="PF23981">
    <property type="entry name" value="DUF7305"/>
    <property type="match status" value="1"/>
</dbReference>
<dbReference type="EMBL" id="BJWI01000001">
    <property type="protein sequence ID" value="GEM00600.1"/>
    <property type="molecule type" value="Genomic_DNA"/>
</dbReference>
<proteinExistence type="predicted"/>
<protein>
    <submittedName>
        <fullName evidence="4">PilX N-terminal</fullName>
    </submittedName>
</protein>
<feature type="domain" description="DUF7305" evidence="2">
    <location>
        <begin position="274"/>
        <end position="393"/>
    </location>
</feature>
<dbReference type="STRING" id="306540.SAMN05421839_101145"/>
<dbReference type="InterPro" id="IPR025746">
    <property type="entry name" value="PilX_N_dom"/>
</dbReference>
<dbReference type="AlphaFoldDB" id="A0A1I5L2M9"/>
<evidence type="ECO:0000313" key="5">
    <source>
        <dbReference type="Proteomes" id="UP000242243"/>
    </source>
</evidence>
<dbReference type="Proteomes" id="UP000242243">
    <property type="component" value="Unassembled WGS sequence"/>
</dbReference>
<sequence length="469" mass="50326">MKRSMKNESGVALVFTLMVLVVLSVLGASVGTVAMANVNLTENERDYQAAYYIAEAGVNEAYLKIEEMILETYGNTQSKKSFFDQLSSKLAAFDNVVYDYSDTRYQKTASVEIINNHDNVMINSEGNVNDKIRNVSNNIEVNWSPKGGNSPPFPVDASLLVKNQVSITGGATINGDVYMEQPSEQSFKIDGGAKISSISSDQGHIFVNNSISNDLLDIPSYYSGNEVPKVHQSSEFDYSVYESLIDSIPESPDYDIVLSNISLKGSDIKSVRIDGDIFIDNVSLNSETTLNLEIGPGVSNLIVDTLDLSNGHIIIQGNGILNLYVKDYFNIGSGSTINSGGLVDRMNLYYYGSNKFAISGAQKIKGSVYVKQAPIELTGGGGFYGGYLAANSNSVSFSGGTFSEMIVIAPKADVSVTGGAKINGAMLAKTYAGSGGTSIQFQNLSDITFPFGNASDVDLIIKNPVSESE</sequence>
<evidence type="ECO:0000313" key="3">
    <source>
        <dbReference type="EMBL" id="GEM00600.1"/>
    </source>
</evidence>
<dbReference type="Pfam" id="PF14341">
    <property type="entry name" value="PilX_N"/>
    <property type="match status" value="1"/>
</dbReference>
<reference evidence="3 6" key="2">
    <citation type="submission" date="2019-07" db="EMBL/GenBank/DDBJ databases">
        <title>Whole genome shotgun sequence of Halolactibacillus halophilus NBRC 100868.</title>
        <authorList>
            <person name="Hosoyama A."/>
            <person name="Uohara A."/>
            <person name="Ohji S."/>
            <person name="Ichikawa N."/>
        </authorList>
    </citation>
    <scope>NUCLEOTIDE SEQUENCE [LARGE SCALE GENOMIC DNA]</scope>
    <source>
        <strain evidence="3 6">NBRC 100868</strain>
    </source>
</reference>
<organism evidence="4 5">
    <name type="scientific">Halolactibacillus halophilus</name>
    <dbReference type="NCBI Taxonomy" id="306540"/>
    <lineage>
        <taxon>Bacteria</taxon>
        <taxon>Bacillati</taxon>
        <taxon>Bacillota</taxon>
        <taxon>Bacilli</taxon>
        <taxon>Bacillales</taxon>
        <taxon>Bacillaceae</taxon>
        <taxon>Halolactibacillus</taxon>
    </lineage>
</organism>
<accession>A0A1I5L2M9</accession>
<feature type="domain" description="Type 4 fimbrial biogenesis protein PilX N-terminal" evidence="1">
    <location>
        <begin position="9"/>
        <end position="58"/>
    </location>
</feature>
<dbReference type="OrthoDB" id="2163447at2"/>
<dbReference type="RefSeq" id="WP_089829350.1">
    <property type="nucleotide sequence ID" value="NZ_BJWI01000001.1"/>
</dbReference>
<gene>
    <name evidence="3" type="ORF">HHA03_01320</name>
    <name evidence="4" type="ORF">SAMN05421839_101145</name>
</gene>
<evidence type="ECO:0000313" key="4">
    <source>
        <dbReference type="EMBL" id="SFO91011.1"/>
    </source>
</evidence>
<dbReference type="InterPro" id="IPR055729">
    <property type="entry name" value="DUF7305"/>
</dbReference>
<evidence type="ECO:0000259" key="2">
    <source>
        <dbReference type="Pfam" id="PF23981"/>
    </source>
</evidence>
<dbReference type="Proteomes" id="UP000321547">
    <property type="component" value="Unassembled WGS sequence"/>
</dbReference>
<name>A0A1I5L2M9_9BACI</name>